<comment type="caution">
    <text evidence="2">The sequence shown here is derived from an EMBL/GenBank/DDBJ whole genome shotgun (WGS) entry which is preliminary data.</text>
</comment>
<sequence length="132" mass="14128">MASLPIFSMGFRFLAGTAAFVFPSQFIHYAYGREEGIAKTTADWKLDADGNIPIRMFAVRDLALGYMLWESPSQAVLHKALVAAAISDIDDVLASVLGYQKGAISGLATSKATTMAAGLAALQLWAARRAMQ</sequence>
<dbReference type="EMBL" id="QGDH01000055">
    <property type="protein sequence ID" value="RAR11758.1"/>
    <property type="molecule type" value="Genomic_DNA"/>
</dbReference>
<dbReference type="Proteomes" id="UP000249619">
    <property type="component" value="Unassembled WGS sequence"/>
</dbReference>
<keyword evidence="1" id="KW-0732">Signal</keyword>
<keyword evidence="3" id="KW-1185">Reference proteome</keyword>
<name>A0A364N4F4_STELY</name>
<evidence type="ECO:0000313" key="3">
    <source>
        <dbReference type="Proteomes" id="UP000249619"/>
    </source>
</evidence>
<evidence type="ECO:0000256" key="1">
    <source>
        <dbReference type="SAM" id="SignalP"/>
    </source>
</evidence>
<dbReference type="AlphaFoldDB" id="A0A364N4F4"/>
<proteinExistence type="predicted"/>
<gene>
    <name evidence="2" type="ORF">DDE83_004485</name>
</gene>
<organism evidence="2 3">
    <name type="scientific">Stemphylium lycopersici</name>
    <name type="common">Tomato gray leaf spot disease fungus</name>
    <name type="synonym">Thyrospora lycopersici</name>
    <dbReference type="NCBI Taxonomy" id="183478"/>
    <lineage>
        <taxon>Eukaryota</taxon>
        <taxon>Fungi</taxon>
        <taxon>Dikarya</taxon>
        <taxon>Ascomycota</taxon>
        <taxon>Pezizomycotina</taxon>
        <taxon>Dothideomycetes</taxon>
        <taxon>Pleosporomycetidae</taxon>
        <taxon>Pleosporales</taxon>
        <taxon>Pleosporineae</taxon>
        <taxon>Pleosporaceae</taxon>
        <taxon>Stemphylium</taxon>
    </lineage>
</organism>
<accession>A0A364N4F4</accession>
<evidence type="ECO:0000313" key="2">
    <source>
        <dbReference type="EMBL" id="RAR11758.1"/>
    </source>
</evidence>
<feature type="signal peptide" evidence="1">
    <location>
        <begin position="1"/>
        <end position="19"/>
    </location>
</feature>
<protein>
    <submittedName>
        <fullName evidence="2">Uncharacterized protein</fullName>
    </submittedName>
</protein>
<reference evidence="3" key="1">
    <citation type="submission" date="2018-05" db="EMBL/GenBank/DDBJ databases">
        <title>Draft genome sequence of Stemphylium lycopersici strain CIDEFI 213.</title>
        <authorList>
            <person name="Medina R."/>
            <person name="Franco M.E.E."/>
            <person name="Lucentini C.G."/>
            <person name="Saparrat M.C.N."/>
            <person name="Balatti P.A."/>
        </authorList>
    </citation>
    <scope>NUCLEOTIDE SEQUENCE [LARGE SCALE GENOMIC DNA]</scope>
    <source>
        <strain evidence="3">CIDEFI 213</strain>
    </source>
</reference>
<feature type="chain" id="PRO_5017050970" evidence="1">
    <location>
        <begin position="20"/>
        <end position="132"/>
    </location>
</feature>